<reference evidence="1 2" key="2">
    <citation type="journal article" date="2013" name="Genome Announc.">
        <title>Genome of the Root-Associated Plant Growth-Promoting Bacterium Variovorax paradoxus Strain EPS.</title>
        <authorList>
            <person name="Han J.I."/>
            <person name="Spain J.C."/>
            <person name="Leadbetter J.R."/>
            <person name="Ovchinnikova G."/>
            <person name="Goodwin L.A."/>
            <person name="Han C.S."/>
            <person name="Woyke T."/>
            <person name="Davenport K.W."/>
            <person name="Orwin P.M."/>
        </authorList>
    </citation>
    <scope>NUCLEOTIDE SEQUENCE [LARGE SCALE GENOMIC DNA]</scope>
    <source>
        <strain evidence="1 2">EPS</strain>
    </source>
</reference>
<evidence type="ECO:0000313" key="1">
    <source>
        <dbReference type="EMBL" id="ADU38101.1"/>
    </source>
</evidence>
<proteinExistence type="predicted"/>
<dbReference type="STRING" id="595537.Varpa_3928"/>
<sequence>MNLNRPVAESPVTDLPFFTAHDAALVRVSSMRDPMGLLPIWSAVGRELVPHLASGVTQLSGIKAVLLIHWLANGPFQTMLATRKFRPYFRLMEGLVEYYLWDPLTRDGQCFGKRALSQPPPFRVRCSDAGTVVNGLYQYYSGTCRRAGLLDANWELSEPVTNIITKVWQTEATQRLRCAIERVLDLPQSGFEPQTLLDGAPEIHKALRAFFASPMVTSEIRRSLLGDPAQEALARHCAEIRTNTKADQRSTKLYVQQLKIRLARLDDPATRLHPALENVERCERFLEIVQDGFDLARSLGGRTVAQAANHLAKHRSAHRRIAVEFSKLAGPAPGGRWQQMAMLADRLACEPEDFVEGLIRHHQALMAERGSDPLLSTEQRKIVSALGEERSFDAVEKHLASDSSWTNGYYLPTVAVMYPQLFGKP</sequence>
<name>E6V3Y2_VARPE</name>
<dbReference type="RefSeq" id="WP_013542321.1">
    <property type="nucleotide sequence ID" value="NC_014931.1"/>
</dbReference>
<gene>
    <name evidence="1" type="ordered locus">Varpa_3928</name>
</gene>
<dbReference type="OrthoDB" id="7604978at2"/>
<dbReference type="Proteomes" id="UP000008917">
    <property type="component" value="Chromosome"/>
</dbReference>
<accession>E6V3Y2</accession>
<dbReference type="AlphaFoldDB" id="E6V3Y2"/>
<dbReference type="HOGENOM" id="CLU_645490_0_0_4"/>
<protein>
    <submittedName>
        <fullName evidence="1">Uncharacterized protein</fullName>
    </submittedName>
</protein>
<dbReference type="eggNOG" id="ENOG5033VIK">
    <property type="taxonomic scope" value="Bacteria"/>
</dbReference>
<dbReference type="EMBL" id="CP002417">
    <property type="protein sequence ID" value="ADU38101.1"/>
    <property type="molecule type" value="Genomic_DNA"/>
</dbReference>
<evidence type="ECO:0000313" key="2">
    <source>
        <dbReference type="Proteomes" id="UP000008917"/>
    </source>
</evidence>
<reference evidence="2" key="1">
    <citation type="submission" date="2010-12" db="EMBL/GenBank/DDBJ databases">
        <title>Complete sequence of Variovorax paradoxus EPS.</title>
        <authorList>
            <consortium name="US DOE Joint Genome Institute"/>
            <person name="Lucas S."/>
            <person name="Copeland A."/>
            <person name="Lapidus A."/>
            <person name="Cheng J.-F."/>
            <person name="Goodwin L."/>
            <person name="Pitluck S."/>
            <person name="Teshima H."/>
            <person name="Detter J.C."/>
            <person name="Han C."/>
            <person name="Tapia R."/>
            <person name="Land M."/>
            <person name="Hauser L."/>
            <person name="Kyrpides N."/>
            <person name="Ivanova N."/>
            <person name="Ovchinnikova G."/>
            <person name="Orwin P."/>
            <person name="Han J.-I.G."/>
            <person name="Woyke T."/>
        </authorList>
    </citation>
    <scope>NUCLEOTIDE SEQUENCE [LARGE SCALE GENOMIC DNA]</scope>
    <source>
        <strain evidence="2">EPS</strain>
    </source>
</reference>
<dbReference type="KEGG" id="vpe:Varpa_3928"/>
<organism evidence="1 2">
    <name type="scientific">Variovorax paradoxus (strain EPS)</name>
    <dbReference type="NCBI Taxonomy" id="595537"/>
    <lineage>
        <taxon>Bacteria</taxon>
        <taxon>Pseudomonadati</taxon>
        <taxon>Pseudomonadota</taxon>
        <taxon>Betaproteobacteria</taxon>
        <taxon>Burkholderiales</taxon>
        <taxon>Comamonadaceae</taxon>
        <taxon>Variovorax</taxon>
    </lineage>
</organism>